<keyword evidence="11" id="KW-1185">Reference proteome</keyword>
<dbReference type="SMART" id="SM00679">
    <property type="entry name" value="CTNS"/>
    <property type="match status" value="2"/>
</dbReference>
<feature type="transmembrane region" description="Helical" evidence="9">
    <location>
        <begin position="108"/>
        <end position="127"/>
    </location>
</feature>
<evidence type="ECO:0000256" key="2">
    <source>
        <dbReference type="ARBA" id="ARBA00022448"/>
    </source>
</evidence>
<dbReference type="KEGG" id="lbc:LACBIDRAFT_231097"/>
<dbReference type="FunFam" id="1.20.1280.290:FF:000006">
    <property type="entry name" value="mannose-P-dolichol utilization defect 1 protein"/>
    <property type="match status" value="1"/>
</dbReference>
<dbReference type="HOGENOM" id="CLU_053568_0_0_1"/>
<feature type="transmembrane region" description="Helical" evidence="9">
    <location>
        <begin position="139"/>
        <end position="156"/>
    </location>
</feature>
<feature type="compositionally biased region" description="Polar residues" evidence="8">
    <location>
        <begin position="280"/>
        <end position="290"/>
    </location>
</feature>
<feature type="transmembrane region" description="Helical" evidence="9">
    <location>
        <begin position="48"/>
        <end position="68"/>
    </location>
</feature>
<dbReference type="InterPro" id="IPR006603">
    <property type="entry name" value="PQ-loop_rpt"/>
</dbReference>
<dbReference type="Pfam" id="PF04193">
    <property type="entry name" value="PQ-loop"/>
    <property type="match status" value="2"/>
</dbReference>
<feature type="region of interest" description="Disordered" evidence="8">
    <location>
        <begin position="270"/>
        <end position="311"/>
    </location>
</feature>
<comment type="similarity">
    <text evidence="7">Belongs to the MPDU1 (TC 2.A.43.3) family.</text>
</comment>
<evidence type="ECO:0000313" key="11">
    <source>
        <dbReference type="Proteomes" id="UP000001194"/>
    </source>
</evidence>
<organism evidence="11">
    <name type="scientific">Laccaria bicolor (strain S238N-H82 / ATCC MYA-4686)</name>
    <name type="common">Bicoloured deceiver</name>
    <name type="synonym">Laccaria laccata var. bicolor</name>
    <dbReference type="NCBI Taxonomy" id="486041"/>
    <lineage>
        <taxon>Eukaryota</taxon>
        <taxon>Fungi</taxon>
        <taxon>Dikarya</taxon>
        <taxon>Basidiomycota</taxon>
        <taxon>Agaricomycotina</taxon>
        <taxon>Agaricomycetes</taxon>
        <taxon>Agaricomycetidae</taxon>
        <taxon>Agaricales</taxon>
        <taxon>Agaricineae</taxon>
        <taxon>Hydnangiaceae</taxon>
        <taxon>Laccaria</taxon>
    </lineage>
</organism>
<dbReference type="OrthoDB" id="271506at2759"/>
<feature type="transmembrane region" description="Helical" evidence="9">
    <location>
        <begin position="218"/>
        <end position="242"/>
    </location>
</feature>
<dbReference type="RefSeq" id="XP_001877003.1">
    <property type="nucleotide sequence ID" value="XM_001876968.1"/>
</dbReference>
<keyword evidence="4" id="KW-0677">Repeat</keyword>
<evidence type="ECO:0000256" key="9">
    <source>
        <dbReference type="SAM" id="Phobius"/>
    </source>
</evidence>
<dbReference type="PANTHER" id="PTHR12226">
    <property type="entry name" value="MANNOSE-P-DOLICHOL UTILIZATION DEFECT 1 LEC35 -RELATED"/>
    <property type="match status" value="1"/>
</dbReference>
<dbReference type="STRING" id="486041.B0CXK6"/>
<dbReference type="GeneID" id="6072472"/>
<dbReference type="AlphaFoldDB" id="B0CXK6"/>
<evidence type="ECO:0000313" key="10">
    <source>
        <dbReference type="EMBL" id="EDR12739.1"/>
    </source>
</evidence>
<evidence type="ECO:0000256" key="8">
    <source>
        <dbReference type="SAM" id="MobiDB-lite"/>
    </source>
</evidence>
<evidence type="ECO:0000256" key="5">
    <source>
        <dbReference type="ARBA" id="ARBA00022989"/>
    </source>
</evidence>
<dbReference type="InParanoid" id="B0CXK6"/>
<evidence type="ECO:0000256" key="7">
    <source>
        <dbReference type="ARBA" id="ARBA00038475"/>
    </source>
</evidence>
<evidence type="ECO:0000256" key="1">
    <source>
        <dbReference type="ARBA" id="ARBA00004141"/>
    </source>
</evidence>
<evidence type="ECO:0000256" key="6">
    <source>
        <dbReference type="ARBA" id="ARBA00023136"/>
    </source>
</evidence>
<accession>B0CXK6</accession>
<keyword evidence="2" id="KW-0813">Transport</keyword>
<dbReference type="InterPro" id="IPR016817">
    <property type="entry name" value="MannP-dilichol_defect-1"/>
</dbReference>
<evidence type="ECO:0000256" key="4">
    <source>
        <dbReference type="ARBA" id="ARBA00022737"/>
    </source>
</evidence>
<reference evidence="10 11" key="1">
    <citation type="journal article" date="2008" name="Nature">
        <title>The genome of Laccaria bicolor provides insights into mycorrhizal symbiosis.</title>
        <authorList>
            <person name="Martin F."/>
            <person name="Aerts A."/>
            <person name="Ahren D."/>
            <person name="Brun A."/>
            <person name="Danchin E.G.J."/>
            <person name="Duchaussoy F."/>
            <person name="Gibon J."/>
            <person name="Kohler A."/>
            <person name="Lindquist E."/>
            <person name="Pereda V."/>
            <person name="Salamov A."/>
            <person name="Shapiro H.J."/>
            <person name="Wuyts J."/>
            <person name="Blaudez D."/>
            <person name="Buee M."/>
            <person name="Brokstein P."/>
            <person name="Canbaeck B."/>
            <person name="Cohen D."/>
            <person name="Courty P.E."/>
            <person name="Coutinho P.M."/>
            <person name="Delaruelle C."/>
            <person name="Detter J.C."/>
            <person name="Deveau A."/>
            <person name="DiFazio S."/>
            <person name="Duplessis S."/>
            <person name="Fraissinet-Tachet L."/>
            <person name="Lucic E."/>
            <person name="Frey-Klett P."/>
            <person name="Fourrey C."/>
            <person name="Feussner I."/>
            <person name="Gay G."/>
            <person name="Grimwood J."/>
            <person name="Hoegger P.J."/>
            <person name="Jain P."/>
            <person name="Kilaru S."/>
            <person name="Labbe J."/>
            <person name="Lin Y.C."/>
            <person name="Legue V."/>
            <person name="Le Tacon F."/>
            <person name="Marmeisse R."/>
            <person name="Melayah D."/>
            <person name="Montanini B."/>
            <person name="Muratet M."/>
            <person name="Nehls U."/>
            <person name="Niculita-Hirzel H."/>
            <person name="Oudot-Le Secq M.P."/>
            <person name="Peter M."/>
            <person name="Quesneville H."/>
            <person name="Rajashekar B."/>
            <person name="Reich M."/>
            <person name="Rouhier N."/>
            <person name="Schmutz J."/>
            <person name="Yin T."/>
            <person name="Chalot M."/>
            <person name="Henrissat B."/>
            <person name="Kuees U."/>
            <person name="Lucas S."/>
            <person name="Van de Peer Y."/>
            <person name="Podila G.K."/>
            <person name="Polle A."/>
            <person name="Pukkila P.J."/>
            <person name="Richardson P.M."/>
            <person name="Rouze P."/>
            <person name="Sanders I.R."/>
            <person name="Stajich J.E."/>
            <person name="Tunlid A."/>
            <person name="Tuskan G."/>
            <person name="Grigoriev I.V."/>
        </authorList>
    </citation>
    <scope>NUCLEOTIDE SEQUENCE [LARGE SCALE GENOMIC DNA]</scope>
    <source>
        <strain evidence="11">S238N-H82 / ATCC MYA-4686</strain>
    </source>
</reference>
<feature type="transmembrane region" description="Helical" evidence="9">
    <location>
        <begin position="75"/>
        <end position="96"/>
    </location>
</feature>
<dbReference type="Proteomes" id="UP000001194">
    <property type="component" value="Unassembled WGS sequence"/>
</dbReference>
<keyword evidence="3 9" id="KW-0812">Transmembrane</keyword>
<comment type="subcellular location">
    <subcellularLocation>
        <location evidence="1">Membrane</location>
        <topology evidence="1">Multi-pass membrane protein</topology>
    </subcellularLocation>
</comment>
<dbReference type="PANTHER" id="PTHR12226:SF2">
    <property type="entry name" value="MANNOSE-P-DOLICHOL UTILIZATION DEFECT 1 PROTEIN"/>
    <property type="match status" value="1"/>
</dbReference>
<keyword evidence="6 9" id="KW-0472">Membrane</keyword>
<evidence type="ECO:0000256" key="3">
    <source>
        <dbReference type="ARBA" id="ARBA00022692"/>
    </source>
</evidence>
<protein>
    <submittedName>
        <fullName evidence="10">Predicted protein</fullName>
    </submittedName>
</protein>
<proteinExistence type="inferred from homology"/>
<name>B0CXK6_LACBS</name>
<dbReference type="EMBL" id="DS547094">
    <property type="protein sequence ID" value="EDR12739.1"/>
    <property type="molecule type" value="Genomic_DNA"/>
</dbReference>
<gene>
    <name evidence="10" type="ORF">LACBIDRAFT_231097</name>
</gene>
<dbReference type="Gene3D" id="1.20.1280.290">
    <property type="match status" value="2"/>
</dbReference>
<dbReference type="GO" id="GO:0016020">
    <property type="term" value="C:membrane"/>
    <property type="evidence" value="ECO:0007669"/>
    <property type="project" value="UniProtKB-SubCell"/>
</dbReference>
<sequence>MTSITRNLPWFIKDLGISIVGKECYTSLVENLDMGDVQCIKYSLSKGLGIGIVVGGSVMKVPQILLIINARSARGLSFSSYILETLSYAITLAYSFRNEFPFSTYGENLFLTIQNTVVTLLILAYAPSSLRSGNKAQKIAVAIFATIATAFALYVIPSQTLSLLQMSTLPLSLFSKLPQIRQNARTQSTGQLSAVAVIAQVAGCLARLFTTATEVGDAIVSAGFALALLLNIVLGAQLYMYWGKSDVTESHELGKAHGYIEVEKVKEQESPAPAVYEPASWQQQTPQQRVATPPPRTPSSASGRKWARKVD</sequence>
<keyword evidence="5 9" id="KW-1133">Transmembrane helix</keyword>